<dbReference type="RefSeq" id="WP_092091905.1">
    <property type="nucleotide sequence ID" value="NZ_FOQE01000009.1"/>
</dbReference>
<evidence type="ECO:0000313" key="2">
    <source>
        <dbReference type="Proteomes" id="UP000198668"/>
    </source>
</evidence>
<dbReference type="PRINTS" id="PR00413">
    <property type="entry name" value="HADHALOGNASE"/>
</dbReference>
<dbReference type="PANTHER" id="PTHR43434:SF26">
    <property type="entry name" value="PYROPHOSPHATASE PPAX"/>
    <property type="match status" value="1"/>
</dbReference>
<keyword evidence="2" id="KW-1185">Reference proteome</keyword>
<name>A0A1I3BU18_9LACT</name>
<dbReference type="GO" id="GO:0008967">
    <property type="term" value="F:phosphoglycolate phosphatase activity"/>
    <property type="evidence" value="ECO:0007669"/>
    <property type="project" value="TreeGrafter"/>
</dbReference>
<proteinExistence type="predicted"/>
<dbReference type="EMBL" id="FOQE01000009">
    <property type="protein sequence ID" value="SFH65752.1"/>
    <property type="molecule type" value="Genomic_DNA"/>
</dbReference>
<dbReference type="Pfam" id="PF13419">
    <property type="entry name" value="HAD_2"/>
    <property type="match status" value="1"/>
</dbReference>
<dbReference type="PANTHER" id="PTHR43434">
    <property type="entry name" value="PHOSPHOGLYCOLATE PHOSPHATASE"/>
    <property type="match status" value="1"/>
</dbReference>
<dbReference type="AlphaFoldDB" id="A0A1I3BU18"/>
<dbReference type="NCBIfam" id="TIGR01549">
    <property type="entry name" value="HAD-SF-IA-v1"/>
    <property type="match status" value="1"/>
</dbReference>
<dbReference type="InterPro" id="IPR041492">
    <property type="entry name" value="HAD_2"/>
</dbReference>
<dbReference type="SFLD" id="SFLDS00003">
    <property type="entry name" value="Haloacid_Dehalogenase"/>
    <property type="match status" value="1"/>
</dbReference>
<accession>A0A1I3BU18</accession>
<dbReference type="GO" id="GO:0006281">
    <property type="term" value="P:DNA repair"/>
    <property type="evidence" value="ECO:0007669"/>
    <property type="project" value="TreeGrafter"/>
</dbReference>
<dbReference type="NCBIfam" id="TIGR01509">
    <property type="entry name" value="HAD-SF-IA-v3"/>
    <property type="match status" value="1"/>
</dbReference>
<sequence length="212" mass="23856">MKAIIFDVDGTMIDTEEAVLTALQETLAEEAEMDKSMDELHQIFGIPGKQALEKFGVEDVEKVRKVWVKKQQEHYDQVHVFEGIEDTLEELKTLGVATGVVTSKTDEGVMDGFTPFGLDHYFSAIITASQTKKHKPHPEPLLACMKKMDLQPKDTIYIGDSIFDYQCAQEAGTAFGVALWGAKSREDFEGADYFFEEPQDILQLIKKEKGEK</sequence>
<dbReference type="InterPro" id="IPR023198">
    <property type="entry name" value="PGP-like_dom2"/>
</dbReference>
<dbReference type="SFLD" id="SFLDG01135">
    <property type="entry name" value="C1.5.6:_HAD__Beta-PGM__Phospha"/>
    <property type="match status" value="1"/>
</dbReference>
<gene>
    <name evidence="1" type="ORF">SAMN04489868_10962</name>
</gene>
<dbReference type="InterPro" id="IPR036412">
    <property type="entry name" value="HAD-like_sf"/>
</dbReference>
<dbReference type="InterPro" id="IPR006439">
    <property type="entry name" value="HAD-SF_hydro_IA"/>
</dbReference>
<dbReference type="OrthoDB" id="9807630at2"/>
<evidence type="ECO:0000313" key="1">
    <source>
        <dbReference type="EMBL" id="SFH65752.1"/>
    </source>
</evidence>
<dbReference type="Proteomes" id="UP000198668">
    <property type="component" value="Unassembled WGS sequence"/>
</dbReference>
<dbReference type="GO" id="GO:0005829">
    <property type="term" value="C:cytosol"/>
    <property type="evidence" value="ECO:0007669"/>
    <property type="project" value="TreeGrafter"/>
</dbReference>
<dbReference type="SUPFAM" id="SSF56784">
    <property type="entry name" value="HAD-like"/>
    <property type="match status" value="1"/>
</dbReference>
<reference evidence="1 2" key="1">
    <citation type="submission" date="2016-10" db="EMBL/GenBank/DDBJ databases">
        <authorList>
            <person name="de Groot N.N."/>
        </authorList>
    </citation>
    <scope>NUCLEOTIDE SEQUENCE [LARGE SCALE GENOMIC DNA]</scope>
    <source>
        <strain evidence="1 2">DSM 27630</strain>
    </source>
</reference>
<dbReference type="SFLD" id="SFLDG01129">
    <property type="entry name" value="C1.5:_HAD__Beta-PGM__Phosphata"/>
    <property type="match status" value="1"/>
</dbReference>
<dbReference type="InterPro" id="IPR023214">
    <property type="entry name" value="HAD_sf"/>
</dbReference>
<protein>
    <submittedName>
        <fullName evidence="1">Haloacid dehalogenase superfamily, subfamily IA, variant 3 with third motif having DD or ED/haloacid dehalogenase superfamily, subfamily IA, variant 1 with third motif having Dx(3-4)D or Dx(3-4)E</fullName>
    </submittedName>
</protein>
<dbReference type="Gene3D" id="3.40.50.1000">
    <property type="entry name" value="HAD superfamily/HAD-like"/>
    <property type="match status" value="1"/>
</dbReference>
<organism evidence="1 2">
    <name type="scientific">Pisciglobus halotolerans</name>
    <dbReference type="NCBI Taxonomy" id="745365"/>
    <lineage>
        <taxon>Bacteria</taxon>
        <taxon>Bacillati</taxon>
        <taxon>Bacillota</taxon>
        <taxon>Bacilli</taxon>
        <taxon>Lactobacillales</taxon>
        <taxon>Carnobacteriaceae</taxon>
    </lineage>
</organism>
<dbReference type="Gene3D" id="1.10.150.240">
    <property type="entry name" value="Putative phosphatase, domain 2"/>
    <property type="match status" value="1"/>
</dbReference>
<dbReference type="InterPro" id="IPR050155">
    <property type="entry name" value="HAD-like_hydrolase_sf"/>
</dbReference>